<evidence type="ECO:0000256" key="9">
    <source>
        <dbReference type="ARBA" id="ARBA00022676"/>
    </source>
</evidence>
<comment type="pathway">
    <text evidence="6">Protein modification; protein glycosylation.</text>
</comment>
<evidence type="ECO:0000256" key="4">
    <source>
        <dbReference type="ARBA" id="ARBA00004141"/>
    </source>
</evidence>
<evidence type="ECO:0000256" key="15">
    <source>
        <dbReference type="ARBA" id="ARBA00023136"/>
    </source>
</evidence>
<dbReference type="PANTHER" id="PTHR43398:SF1">
    <property type="entry name" value="DOLICHOL-PHOSPHATE MANNOSYLTRANSFERASE SUBUNIT 1"/>
    <property type="match status" value="1"/>
</dbReference>
<dbReference type="SUPFAM" id="SSF53448">
    <property type="entry name" value="Nucleotide-diphospho-sugar transferases"/>
    <property type="match status" value="1"/>
</dbReference>
<evidence type="ECO:0000256" key="3">
    <source>
        <dbReference type="ARBA" id="ARBA00001946"/>
    </source>
</evidence>
<dbReference type="GO" id="GO:0004582">
    <property type="term" value="F:dolichyl-phosphate beta-D-mannosyltransferase activity"/>
    <property type="evidence" value="ECO:0007669"/>
    <property type="project" value="UniProtKB-EC"/>
</dbReference>
<dbReference type="EC" id="2.4.1.83" evidence="8"/>
<keyword evidence="11 22" id="KW-0812">Transmembrane</keyword>
<evidence type="ECO:0000256" key="14">
    <source>
        <dbReference type="ARBA" id="ARBA00022989"/>
    </source>
</evidence>
<evidence type="ECO:0000256" key="2">
    <source>
        <dbReference type="ARBA" id="ARBA00001936"/>
    </source>
</evidence>
<evidence type="ECO:0000256" key="13">
    <source>
        <dbReference type="ARBA" id="ARBA00022842"/>
    </source>
</evidence>
<keyword evidence="12" id="KW-0479">Metal-binding</keyword>
<reference evidence="26" key="1">
    <citation type="submission" date="2012-03" db="EMBL/GenBank/DDBJ databases">
        <title>Complete genome of Caldisphaera lagunensis DSM 15908.</title>
        <authorList>
            <person name="Lucas S."/>
            <person name="Copeland A."/>
            <person name="Lapidus A."/>
            <person name="Glavina del Rio T."/>
            <person name="Dalin E."/>
            <person name="Tice H."/>
            <person name="Bruce D."/>
            <person name="Goodwin L."/>
            <person name="Pitluck S."/>
            <person name="Peters L."/>
            <person name="Mikhailova N."/>
            <person name="Teshima H."/>
            <person name="Kyrpides N."/>
            <person name="Mavromatis K."/>
            <person name="Ivanova N."/>
            <person name="Brettin T."/>
            <person name="Detter J.C."/>
            <person name="Han C."/>
            <person name="Larimer F."/>
            <person name="Land M."/>
            <person name="Hauser L."/>
            <person name="Markowitz V."/>
            <person name="Cheng J.-F."/>
            <person name="Hugenholtz P."/>
            <person name="Woyke T."/>
            <person name="Wu D."/>
            <person name="Spring S."/>
            <person name="Schroeder M."/>
            <person name="Brambilla E."/>
            <person name="Klenk H.-P."/>
            <person name="Eisen J.A."/>
        </authorList>
    </citation>
    <scope>NUCLEOTIDE SEQUENCE [LARGE SCALE GENOMIC DNA]</scope>
    <source>
        <strain evidence="26">DSM 15908 / JCM 11604 / IC-154</strain>
    </source>
</reference>
<dbReference type="GO" id="GO:0035269">
    <property type="term" value="P:protein O-linked glycosylation via mannose"/>
    <property type="evidence" value="ECO:0007669"/>
    <property type="project" value="TreeGrafter"/>
</dbReference>
<dbReference type="Pfam" id="PF00535">
    <property type="entry name" value="Glycos_transf_2"/>
    <property type="match status" value="1"/>
</dbReference>
<dbReference type="HOGENOM" id="CLU_039727_0_0_2"/>
<dbReference type="InterPro" id="IPR029044">
    <property type="entry name" value="Nucleotide-diphossugar_trans"/>
</dbReference>
<evidence type="ECO:0000256" key="12">
    <source>
        <dbReference type="ARBA" id="ARBA00022723"/>
    </source>
</evidence>
<evidence type="ECO:0000256" key="20">
    <source>
        <dbReference type="ARBA" id="ARBA00082614"/>
    </source>
</evidence>
<dbReference type="STRING" id="1056495.Calag_0379"/>
<keyword evidence="13" id="KW-0460">Magnesium</keyword>
<evidence type="ECO:0000256" key="21">
    <source>
        <dbReference type="ARBA" id="ARBA00083744"/>
    </source>
</evidence>
<dbReference type="RefSeq" id="WP_015232051.1">
    <property type="nucleotide sequence ID" value="NC_019791.1"/>
</dbReference>
<evidence type="ECO:0000256" key="6">
    <source>
        <dbReference type="ARBA" id="ARBA00004922"/>
    </source>
</evidence>
<evidence type="ECO:0000256" key="17">
    <source>
        <dbReference type="ARBA" id="ARBA00053724"/>
    </source>
</evidence>
<dbReference type="CDD" id="cd06442">
    <property type="entry name" value="DPM1_like"/>
    <property type="match status" value="1"/>
</dbReference>
<dbReference type="OrthoDB" id="11098at2157"/>
<evidence type="ECO:0000313" key="26">
    <source>
        <dbReference type="Proteomes" id="UP000010469"/>
    </source>
</evidence>
<dbReference type="InterPro" id="IPR001173">
    <property type="entry name" value="Glyco_trans_2-like"/>
</dbReference>
<dbReference type="Gene3D" id="3.90.550.10">
    <property type="entry name" value="Spore Coat Polysaccharide Biosynthesis Protein SpsA, Chain A"/>
    <property type="match status" value="1"/>
</dbReference>
<evidence type="ECO:0000256" key="18">
    <source>
        <dbReference type="ARBA" id="ARBA00074878"/>
    </source>
</evidence>
<feature type="domain" description="GtrA/DPMS transmembrane" evidence="24">
    <location>
        <begin position="234"/>
        <end position="349"/>
    </location>
</feature>
<evidence type="ECO:0000256" key="19">
    <source>
        <dbReference type="ARBA" id="ARBA00082336"/>
    </source>
</evidence>
<dbReference type="FunFam" id="3.90.550.10:FF:000119">
    <property type="entry name" value="Dolichol-phosphate mannosyltransferase subunit 1"/>
    <property type="match status" value="1"/>
</dbReference>
<dbReference type="GO" id="GO:0006488">
    <property type="term" value="P:dolichol-linked oligosaccharide biosynthetic process"/>
    <property type="evidence" value="ECO:0007669"/>
    <property type="project" value="TreeGrafter"/>
</dbReference>
<feature type="transmembrane region" description="Helical" evidence="22">
    <location>
        <begin position="259"/>
        <end position="278"/>
    </location>
</feature>
<comment type="cofactor">
    <cofactor evidence="1">
        <name>Ca(2+)</name>
        <dbReference type="ChEBI" id="CHEBI:29108"/>
    </cofactor>
</comment>
<comment type="cofactor">
    <cofactor evidence="3">
        <name>Mg(2+)</name>
        <dbReference type="ChEBI" id="CHEBI:18420"/>
    </cofactor>
</comment>
<keyword evidence="26" id="KW-1185">Reference proteome</keyword>
<comment type="similarity">
    <text evidence="7">Belongs to the glycosyltransferase 2 family.</text>
</comment>
<dbReference type="KEGG" id="clg:Calag_0379"/>
<comment type="function">
    <text evidence="17">Transfers mannose from GDP-mannose to dolichol monophosphate to form dolichol phosphate mannose (Dol-P-Man) which is the mannosyl donor in pathways leading to N-glycosylation, glycosyl phosphatidylinositol membrane anchoring, and O-mannosylation of proteins.</text>
</comment>
<dbReference type="eggNOG" id="arCOG00894">
    <property type="taxonomic scope" value="Archaea"/>
</dbReference>
<dbReference type="EMBL" id="CP003378">
    <property type="protein sequence ID" value="AFZ70153.1"/>
    <property type="molecule type" value="Genomic_DNA"/>
</dbReference>
<evidence type="ECO:0000313" key="25">
    <source>
        <dbReference type="EMBL" id="AFZ70153.1"/>
    </source>
</evidence>
<evidence type="ECO:0000259" key="24">
    <source>
        <dbReference type="Pfam" id="PF04138"/>
    </source>
</evidence>
<evidence type="ECO:0000256" key="11">
    <source>
        <dbReference type="ARBA" id="ARBA00022692"/>
    </source>
</evidence>
<keyword evidence="15 22" id="KW-0472">Membrane</keyword>
<evidence type="ECO:0000256" key="8">
    <source>
        <dbReference type="ARBA" id="ARBA00012704"/>
    </source>
</evidence>
<dbReference type="GO" id="GO:0000271">
    <property type="term" value="P:polysaccharide biosynthetic process"/>
    <property type="evidence" value="ECO:0007669"/>
    <property type="project" value="InterPro"/>
</dbReference>
<organism evidence="25 26">
    <name type="scientific">Caldisphaera lagunensis (strain DSM 15908 / JCM 11604 / ANMR 0165 / IC-154)</name>
    <dbReference type="NCBI Taxonomy" id="1056495"/>
    <lineage>
        <taxon>Archaea</taxon>
        <taxon>Thermoproteota</taxon>
        <taxon>Thermoprotei</taxon>
        <taxon>Acidilobales</taxon>
        <taxon>Caldisphaeraceae</taxon>
        <taxon>Caldisphaera</taxon>
    </lineage>
</organism>
<dbReference type="InterPro" id="IPR039528">
    <property type="entry name" value="DPM1-like"/>
</dbReference>
<proteinExistence type="inferred from homology"/>
<dbReference type="GO" id="GO:0006506">
    <property type="term" value="P:GPI anchor biosynthetic process"/>
    <property type="evidence" value="ECO:0007669"/>
    <property type="project" value="TreeGrafter"/>
</dbReference>
<dbReference type="Proteomes" id="UP000010469">
    <property type="component" value="Chromosome"/>
</dbReference>
<keyword evidence="16" id="KW-0464">Manganese</keyword>
<dbReference type="PANTHER" id="PTHR43398">
    <property type="entry name" value="DOLICHOL-PHOSPHATE MANNOSYLTRANSFERASE SUBUNIT 1"/>
    <property type="match status" value="1"/>
</dbReference>
<gene>
    <name evidence="25" type="ordered locus">Calag_0379</name>
</gene>
<feature type="domain" description="Glycosyltransferase 2-like" evidence="23">
    <location>
        <begin position="7"/>
        <end position="172"/>
    </location>
</feature>
<dbReference type="GO" id="GO:0046872">
    <property type="term" value="F:metal ion binding"/>
    <property type="evidence" value="ECO:0007669"/>
    <property type="project" value="UniProtKB-KW"/>
</dbReference>
<dbReference type="GeneID" id="14211639"/>
<comment type="cofactor">
    <cofactor evidence="2">
        <name>Mn(2+)</name>
        <dbReference type="ChEBI" id="CHEBI:29035"/>
    </cofactor>
</comment>
<dbReference type="eggNOG" id="arCOG02228">
    <property type="taxonomic scope" value="Archaea"/>
</dbReference>
<evidence type="ECO:0000259" key="23">
    <source>
        <dbReference type="Pfam" id="PF00535"/>
    </source>
</evidence>
<dbReference type="FunCoup" id="L0A8G7">
    <property type="interactions" value="169"/>
</dbReference>
<dbReference type="GO" id="GO:0016020">
    <property type="term" value="C:membrane"/>
    <property type="evidence" value="ECO:0007669"/>
    <property type="project" value="UniProtKB-SubCell"/>
</dbReference>
<feature type="transmembrane region" description="Helical" evidence="22">
    <location>
        <begin position="323"/>
        <end position="343"/>
    </location>
</feature>
<dbReference type="InParanoid" id="L0A8G7"/>
<feature type="transmembrane region" description="Helical" evidence="22">
    <location>
        <begin position="232"/>
        <end position="253"/>
    </location>
</feature>
<evidence type="ECO:0000256" key="10">
    <source>
        <dbReference type="ARBA" id="ARBA00022679"/>
    </source>
</evidence>
<dbReference type="GO" id="GO:0012505">
    <property type="term" value="C:endomembrane system"/>
    <property type="evidence" value="ECO:0007669"/>
    <property type="project" value="UniProtKB-SubCell"/>
</dbReference>
<evidence type="ECO:0000256" key="7">
    <source>
        <dbReference type="ARBA" id="ARBA00006739"/>
    </source>
</evidence>
<protein>
    <recommendedName>
        <fullName evidence="18">Dolichol-phosphate mannosyltransferase</fullName>
        <ecNumber evidence="8">2.4.1.83</ecNumber>
    </recommendedName>
    <alternativeName>
        <fullName evidence="20">Dolichol-phosphate mannose synthase</fullName>
    </alternativeName>
    <alternativeName>
        <fullName evidence="19">Dolichyl-phosphate beta-D-mannosyltransferase</fullName>
    </alternativeName>
    <alternativeName>
        <fullName evidence="21">Mannose-P-dolichol synthase</fullName>
    </alternativeName>
</protein>
<dbReference type="InterPro" id="IPR007267">
    <property type="entry name" value="GtrA_DPMS_TM"/>
</dbReference>
<name>L0A8G7_CALLD</name>
<evidence type="ECO:0000256" key="22">
    <source>
        <dbReference type="SAM" id="Phobius"/>
    </source>
</evidence>
<dbReference type="Pfam" id="PF04138">
    <property type="entry name" value="GtrA_DPMS_TM"/>
    <property type="match status" value="1"/>
</dbReference>
<keyword evidence="9" id="KW-0328">Glycosyltransferase</keyword>
<feature type="transmembrane region" description="Helical" evidence="22">
    <location>
        <begin position="299"/>
        <end position="317"/>
    </location>
</feature>
<evidence type="ECO:0000256" key="1">
    <source>
        <dbReference type="ARBA" id="ARBA00001913"/>
    </source>
</evidence>
<evidence type="ECO:0000256" key="5">
    <source>
        <dbReference type="ARBA" id="ARBA00004308"/>
    </source>
</evidence>
<comment type="subcellular location">
    <subcellularLocation>
        <location evidence="5">Endomembrane system</location>
    </subcellularLocation>
    <subcellularLocation>
        <location evidence="4">Membrane</location>
        <topology evidence="4">Multi-pass membrane protein</topology>
    </subcellularLocation>
</comment>
<sequence length="351" mass="39745">MNNDKVSIIIPTYNEAENIGNLIRNIESELSNHVNDYEIVVVDDNSPDKTYEIVDKISKNDNHVKLILRKEKKGLSSAIFDGIKKSSGNIIVVMDADYQHPPEKIPKLIESLKNYDVAVASRYTKGGKTEGFSFYRKIVSKGATLLAKILVPEVNKTSDPMSGFFAFRKDSVNLNKLNVIGYKILFEILYKNPNLKVIDVPYTFKKRSKGKSKLGIKEIFEFLIHVIINSRVIKFGIIGALGTIVNLGIMYLLISKGLFYDYASAIAIETSILFNFTLNDKWTFKDKKGRPLLSRILRYNLIVGPSGVTIFFVMELLTKLLKIYPLMGQFIGIIFGFVVNFLLSYSKVWNV</sequence>
<keyword evidence="14 22" id="KW-1133">Transmembrane helix</keyword>
<accession>L0A8G7</accession>
<evidence type="ECO:0000256" key="16">
    <source>
        <dbReference type="ARBA" id="ARBA00023211"/>
    </source>
</evidence>
<dbReference type="AlphaFoldDB" id="L0A8G7"/>
<keyword evidence="10" id="KW-0808">Transferase</keyword>